<dbReference type="Pfam" id="PF10531">
    <property type="entry name" value="SLBB"/>
    <property type="match status" value="1"/>
</dbReference>
<keyword evidence="8" id="KW-0625">Polysaccharide transport</keyword>
<evidence type="ECO:0000256" key="6">
    <source>
        <dbReference type="ARBA" id="ARBA00022692"/>
    </source>
</evidence>
<dbReference type="GO" id="GO:0046930">
    <property type="term" value="C:pore complex"/>
    <property type="evidence" value="ECO:0007669"/>
    <property type="project" value="UniProtKB-KW"/>
</dbReference>
<dbReference type="InterPro" id="IPR003715">
    <property type="entry name" value="Poly_export_N"/>
</dbReference>
<evidence type="ECO:0000259" key="17">
    <source>
        <dbReference type="Pfam" id="PF22461"/>
    </source>
</evidence>
<comment type="caution">
    <text evidence="18">The sequence shown here is derived from an EMBL/GenBank/DDBJ whole genome shotgun (WGS) entry which is preliminary data.</text>
</comment>
<keyword evidence="7" id="KW-0732">Signal</keyword>
<evidence type="ECO:0000256" key="2">
    <source>
        <dbReference type="ARBA" id="ARBA00009450"/>
    </source>
</evidence>
<comment type="similarity">
    <text evidence="2">Belongs to the BexD/CtrA/VexA family.</text>
</comment>
<keyword evidence="12" id="KW-0564">Palmitate</keyword>
<feature type="domain" description="Soluble ligand binding" evidence="16">
    <location>
        <begin position="193"/>
        <end position="222"/>
    </location>
</feature>
<keyword evidence="9" id="KW-0406">Ion transport</keyword>
<dbReference type="AlphaFoldDB" id="A0A9X3URF3"/>
<keyword evidence="13" id="KW-0998">Cell outer membrane</keyword>
<feature type="domain" description="Polysaccharide export protein N-terminal" evidence="15">
    <location>
        <begin position="77"/>
        <end position="169"/>
    </location>
</feature>
<dbReference type="PANTHER" id="PTHR33619:SF3">
    <property type="entry name" value="POLYSACCHARIDE EXPORT PROTEIN GFCE-RELATED"/>
    <property type="match status" value="1"/>
</dbReference>
<accession>A0A9X3URF3</accession>
<evidence type="ECO:0000256" key="9">
    <source>
        <dbReference type="ARBA" id="ARBA00023065"/>
    </source>
</evidence>
<evidence type="ECO:0000256" key="7">
    <source>
        <dbReference type="ARBA" id="ARBA00022729"/>
    </source>
</evidence>
<keyword evidence="10" id="KW-0626">Porin</keyword>
<dbReference type="Gene3D" id="3.30.1950.10">
    <property type="entry name" value="wza like domain"/>
    <property type="match status" value="1"/>
</dbReference>
<evidence type="ECO:0000256" key="1">
    <source>
        <dbReference type="ARBA" id="ARBA00004571"/>
    </source>
</evidence>
<dbReference type="Pfam" id="PF02563">
    <property type="entry name" value="Poly_export"/>
    <property type="match status" value="1"/>
</dbReference>
<feature type="domain" description="SLBB" evidence="17">
    <location>
        <begin position="261"/>
        <end position="358"/>
    </location>
</feature>
<evidence type="ECO:0000256" key="4">
    <source>
        <dbReference type="ARBA" id="ARBA00022452"/>
    </source>
</evidence>
<dbReference type="Gene3D" id="3.10.560.10">
    <property type="entry name" value="Outer membrane lipoprotein wza domain like"/>
    <property type="match status" value="2"/>
</dbReference>
<dbReference type="RefSeq" id="WP_151248828.1">
    <property type="nucleotide sequence ID" value="NZ_JADMLI010000002.1"/>
</dbReference>
<keyword evidence="4" id="KW-1134">Transmembrane beta strand</keyword>
<evidence type="ECO:0000256" key="12">
    <source>
        <dbReference type="ARBA" id="ARBA00023139"/>
    </source>
</evidence>
<dbReference type="EMBL" id="JANJHC010000002">
    <property type="protein sequence ID" value="MDA5622164.1"/>
    <property type="molecule type" value="Genomic_DNA"/>
</dbReference>
<evidence type="ECO:0000256" key="14">
    <source>
        <dbReference type="ARBA" id="ARBA00023288"/>
    </source>
</evidence>
<dbReference type="GO" id="GO:0015159">
    <property type="term" value="F:polysaccharide transmembrane transporter activity"/>
    <property type="evidence" value="ECO:0007669"/>
    <property type="project" value="InterPro"/>
</dbReference>
<keyword evidence="3" id="KW-0813">Transport</keyword>
<keyword evidence="11" id="KW-0472">Membrane</keyword>
<dbReference type="PANTHER" id="PTHR33619">
    <property type="entry name" value="POLYSACCHARIDE EXPORT PROTEIN GFCE-RELATED"/>
    <property type="match status" value="1"/>
</dbReference>
<organism evidence="18 19">
    <name type="scientific">Pasteurella multocida</name>
    <dbReference type="NCBI Taxonomy" id="747"/>
    <lineage>
        <taxon>Bacteria</taxon>
        <taxon>Pseudomonadati</taxon>
        <taxon>Pseudomonadota</taxon>
        <taxon>Gammaproteobacteria</taxon>
        <taxon>Pasteurellales</taxon>
        <taxon>Pasteurellaceae</taxon>
        <taxon>Pasteurella</taxon>
    </lineage>
</organism>
<dbReference type="PROSITE" id="PS51257">
    <property type="entry name" value="PROKAR_LIPOPROTEIN"/>
    <property type="match status" value="1"/>
</dbReference>
<dbReference type="InterPro" id="IPR049712">
    <property type="entry name" value="Poly_export"/>
</dbReference>
<evidence type="ECO:0000256" key="5">
    <source>
        <dbReference type="ARBA" id="ARBA00022597"/>
    </source>
</evidence>
<evidence type="ECO:0000256" key="13">
    <source>
        <dbReference type="ARBA" id="ARBA00023237"/>
    </source>
</evidence>
<keyword evidence="14" id="KW-0449">Lipoprotein</keyword>
<sequence length="393" mass="42990">MKPIKTLSISFITTLILAGCHGMPTSGPSQNHIIGLKKPQNESLPSVDVIEMNDKVAHTLFKQKQSQSFTQFKQQNSNYADIINVGDTLDVLIWEAAPAILFGSVLSQTGSGGANLTTLPEQIVARNGKITIPFLGPILVKGKTPEQIQRDIAHALSSLANKPQVIVRLNKNNSKNVTILRQGNSVRMPLTSQGERVLDAIAAVGGATENLQDISVQLTRGKEVKMLSLEKLATHPEENILLRSNDVVTLLNKPLSFTGLGALGTNKQVKFSANGLTLAEGIGEMGGLLDNRADPKGVFVFRYIPFNKLSLAEQTKWKARGYDNDMEIPTVYSVNLLNPNALFWLQRFPIQDKDLVYVSNAPMAEFQKFLKLVFSITSPVTGTLHNINVIKNL</sequence>
<dbReference type="Pfam" id="PF22461">
    <property type="entry name" value="SLBB_2"/>
    <property type="match status" value="1"/>
</dbReference>
<evidence type="ECO:0000313" key="18">
    <source>
        <dbReference type="EMBL" id="MDA5622164.1"/>
    </source>
</evidence>
<evidence type="ECO:0000256" key="3">
    <source>
        <dbReference type="ARBA" id="ARBA00022448"/>
    </source>
</evidence>
<reference evidence="18" key="1">
    <citation type="submission" date="2022-07" db="EMBL/GenBank/DDBJ databases">
        <title>Genome-based characterization of novel serogroup A variants of Pasteurella multocida.</title>
        <authorList>
            <person name="Prajapati A."/>
            <person name="Yogisharadhya R."/>
            <person name="Mohanty N."/>
            <person name="Chanda M."/>
            <person name="Mendem S.K."/>
            <person name="Siddaramappa S."/>
            <person name="Shivachandra S.B."/>
        </authorList>
    </citation>
    <scope>NUCLEOTIDE SEQUENCE</scope>
    <source>
        <strain evidence="18">NIVEDIPm19</strain>
    </source>
</reference>
<dbReference type="GO" id="GO:0015288">
    <property type="term" value="F:porin activity"/>
    <property type="evidence" value="ECO:0007669"/>
    <property type="project" value="UniProtKB-KW"/>
</dbReference>
<evidence type="ECO:0000259" key="15">
    <source>
        <dbReference type="Pfam" id="PF02563"/>
    </source>
</evidence>
<gene>
    <name evidence="18" type="ORF">NM948_01115</name>
</gene>
<dbReference type="InterPro" id="IPR054765">
    <property type="entry name" value="SLBB_dom"/>
</dbReference>
<evidence type="ECO:0000256" key="11">
    <source>
        <dbReference type="ARBA" id="ARBA00023136"/>
    </source>
</evidence>
<keyword evidence="6" id="KW-0812">Transmembrane</keyword>
<proteinExistence type="inferred from homology"/>
<protein>
    <submittedName>
        <fullName evidence="18">Polysaccharide export protein</fullName>
    </submittedName>
</protein>
<evidence type="ECO:0000256" key="8">
    <source>
        <dbReference type="ARBA" id="ARBA00023047"/>
    </source>
</evidence>
<comment type="subcellular location">
    <subcellularLocation>
        <location evidence="1">Cell outer membrane</location>
        <topology evidence="1">Multi-pass membrane protein</topology>
    </subcellularLocation>
</comment>
<dbReference type="GO" id="GO:0009279">
    <property type="term" value="C:cell outer membrane"/>
    <property type="evidence" value="ECO:0007669"/>
    <property type="project" value="UniProtKB-SubCell"/>
</dbReference>
<dbReference type="Proteomes" id="UP001145481">
    <property type="component" value="Unassembled WGS sequence"/>
</dbReference>
<evidence type="ECO:0000259" key="16">
    <source>
        <dbReference type="Pfam" id="PF10531"/>
    </source>
</evidence>
<evidence type="ECO:0000313" key="19">
    <source>
        <dbReference type="Proteomes" id="UP001145481"/>
    </source>
</evidence>
<evidence type="ECO:0000256" key="10">
    <source>
        <dbReference type="ARBA" id="ARBA00023114"/>
    </source>
</evidence>
<keyword evidence="5" id="KW-0762">Sugar transport</keyword>
<dbReference type="GO" id="GO:0006811">
    <property type="term" value="P:monoatomic ion transport"/>
    <property type="evidence" value="ECO:0007669"/>
    <property type="project" value="UniProtKB-KW"/>
</dbReference>
<dbReference type="InterPro" id="IPR019554">
    <property type="entry name" value="Soluble_ligand-bd"/>
</dbReference>
<name>A0A9X3URF3_PASMD</name>